<evidence type="ECO:0000256" key="12">
    <source>
        <dbReference type="SAM" id="MobiDB-lite"/>
    </source>
</evidence>
<dbReference type="InterPro" id="IPR001245">
    <property type="entry name" value="Ser-Thr/Tyr_kinase_cat_dom"/>
</dbReference>
<evidence type="ECO:0000256" key="10">
    <source>
        <dbReference type="ARBA" id="ARBA00023170"/>
    </source>
</evidence>
<keyword evidence="9 13" id="KW-0472">Membrane</keyword>
<feature type="transmembrane region" description="Helical" evidence="13">
    <location>
        <begin position="343"/>
        <end position="364"/>
    </location>
</feature>
<dbReference type="InterPro" id="IPR036116">
    <property type="entry name" value="FN3_sf"/>
</dbReference>
<dbReference type="CDD" id="cd00192">
    <property type="entry name" value="PTKc"/>
    <property type="match status" value="1"/>
</dbReference>
<evidence type="ECO:0000313" key="17">
    <source>
        <dbReference type="RefSeq" id="XP_019640842.1"/>
    </source>
</evidence>
<evidence type="ECO:0000256" key="9">
    <source>
        <dbReference type="ARBA" id="ARBA00023136"/>
    </source>
</evidence>
<evidence type="ECO:0000256" key="1">
    <source>
        <dbReference type="ARBA" id="ARBA00004167"/>
    </source>
</evidence>
<dbReference type="InterPro" id="IPR020635">
    <property type="entry name" value="Tyr_kinase_cat_dom"/>
</dbReference>
<accession>A0A6P5ABW7</accession>
<evidence type="ECO:0000256" key="8">
    <source>
        <dbReference type="ARBA" id="ARBA00022989"/>
    </source>
</evidence>
<dbReference type="OrthoDB" id="3256376at2759"/>
<comment type="subcellular location">
    <subcellularLocation>
        <location evidence="1">Membrane</location>
        <topology evidence="1">Single-pass membrane protein</topology>
    </subcellularLocation>
</comment>
<protein>
    <recommendedName>
        <fullName evidence="2">receptor protein-tyrosine kinase</fullName>
        <ecNumber evidence="2">2.7.10.1</ecNumber>
    </recommendedName>
</protein>
<gene>
    <name evidence="17" type="primary">LOC109482543</name>
</gene>
<dbReference type="KEGG" id="bbel:109482543"/>
<evidence type="ECO:0000256" key="6">
    <source>
        <dbReference type="ARBA" id="ARBA00022777"/>
    </source>
</evidence>
<feature type="domain" description="Protein kinase" evidence="14">
    <location>
        <begin position="416"/>
        <end position="715"/>
    </location>
</feature>
<dbReference type="Gene3D" id="2.60.40.10">
    <property type="entry name" value="Immunoglobulins"/>
    <property type="match status" value="1"/>
</dbReference>
<feature type="region of interest" description="Disordered" evidence="12">
    <location>
        <begin position="751"/>
        <end position="817"/>
    </location>
</feature>
<dbReference type="PANTHER" id="PTHR24416:SF583">
    <property type="entry name" value="RECEPTOR PROTEIN-TYROSINE KINASE"/>
    <property type="match status" value="1"/>
</dbReference>
<dbReference type="GO" id="GO:0005886">
    <property type="term" value="C:plasma membrane"/>
    <property type="evidence" value="ECO:0007669"/>
    <property type="project" value="TreeGrafter"/>
</dbReference>
<evidence type="ECO:0000259" key="15">
    <source>
        <dbReference type="PROSITE" id="PS50853"/>
    </source>
</evidence>
<organism evidence="16 17">
    <name type="scientific">Branchiostoma belcheri</name>
    <name type="common">Amphioxus</name>
    <dbReference type="NCBI Taxonomy" id="7741"/>
    <lineage>
        <taxon>Eukaryota</taxon>
        <taxon>Metazoa</taxon>
        <taxon>Chordata</taxon>
        <taxon>Cephalochordata</taxon>
        <taxon>Leptocardii</taxon>
        <taxon>Amphioxiformes</taxon>
        <taxon>Branchiostomatidae</taxon>
        <taxon>Branchiostoma</taxon>
    </lineage>
</organism>
<dbReference type="SMART" id="SM00219">
    <property type="entry name" value="TyrKc"/>
    <property type="match status" value="1"/>
</dbReference>
<dbReference type="Pfam" id="PF07714">
    <property type="entry name" value="PK_Tyr_Ser-Thr"/>
    <property type="match status" value="1"/>
</dbReference>
<dbReference type="GO" id="GO:0004714">
    <property type="term" value="F:transmembrane receptor protein tyrosine kinase activity"/>
    <property type="evidence" value="ECO:0007669"/>
    <property type="project" value="UniProtKB-EC"/>
</dbReference>
<keyword evidence="4 13" id="KW-0812">Transmembrane</keyword>
<dbReference type="AlphaFoldDB" id="A0A6P5ABW7"/>
<dbReference type="Gene3D" id="3.30.200.20">
    <property type="entry name" value="Phosphorylase Kinase, domain 1"/>
    <property type="match status" value="1"/>
</dbReference>
<dbReference type="CDD" id="cd00063">
    <property type="entry name" value="FN3"/>
    <property type="match status" value="1"/>
</dbReference>
<dbReference type="FunFam" id="3.30.200.20:FF:001344">
    <property type="match status" value="1"/>
</dbReference>
<dbReference type="InterPro" id="IPR050122">
    <property type="entry name" value="RTK"/>
</dbReference>
<dbReference type="InterPro" id="IPR011009">
    <property type="entry name" value="Kinase-like_dom_sf"/>
</dbReference>
<dbReference type="SUPFAM" id="SSF56112">
    <property type="entry name" value="Protein kinase-like (PK-like)"/>
    <property type="match status" value="1"/>
</dbReference>
<dbReference type="PROSITE" id="PS00109">
    <property type="entry name" value="PROTEIN_KINASE_TYR"/>
    <property type="match status" value="1"/>
</dbReference>
<dbReference type="FunFam" id="1.10.510.10:FF:000462">
    <property type="entry name" value="Receptor tyrosine kinase"/>
    <property type="match status" value="1"/>
</dbReference>
<evidence type="ECO:0000256" key="4">
    <source>
        <dbReference type="ARBA" id="ARBA00022692"/>
    </source>
</evidence>
<dbReference type="InterPro" id="IPR013783">
    <property type="entry name" value="Ig-like_fold"/>
</dbReference>
<keyword evidence="5" id="KW-0677">Repeat</keyword>
<evidence type="ECO:0000256" key="7">
    <source>
        <dbReference type="ARBA" id="ARBA00022840"/>
    </source>
</evidence>
<dbReference type="GO" id="GO:0043235">
    <property type="term" value="C:receptor complex"/>
    <property type="evidence" value="ECO:0007669"/>
    <property type="project" value="TreeGrafter"/>
</dbReference>
<dbReference type="EC" id="2.7.10.1" evidence="2"/>
<feature type="compositionally biased region" description="Polar residues" evidence="12">
    <location>
        <begin position="797"/>
        <end position="817"/>
    </location>
</feature>
<name>A0A6P5ABW7_BRABE</name>
<dbReference type="Proteomes" id="UP000515135">
    <property type="component" value="Unplaced"/>
</dbReference>
<sequence length="817" mass="90504">MLGRTHLLTPPLCMWSLYSRGMESGSRSIRLPPHFSRQRGSQHATGTTCRSQQWAGGVSRGSLQWSISTSSVTDLTIGTVMFDGSRFQAAVTWQHPAWWGEAGQLTHYSISADRSPYCQDKIFPFSSERHLTNETRQVYLDVPKGGIGCIIYFKLQPYTTCGAAEGTVIVLDLTDCSQIENYTCVPETPGPVQNIRATVIPMSDGISTNLTWDRPSHGTGQISSFLVRWGQCVTVSFLSWINDTTANSTIVPGNVQHYLLRELRPSGRYGVQVLALTPYYSENDVNFHIAHVTCFETGGLHVHGTTEVTLSKMRTALLESTLPYGLPVGETIPPSASTSPLPLYIYIVPACIAAILLAVSYCYYRHYKFSSLTKTVDDEAMWKKNIYIAGHHQPADSLDVVKPEPCDRWEIPFSRLTLYETLGRGAFGKVVRGVLMGSVPTHRKASSPIATEKAKSFNVTVAVKMLHELAGECQVQAFLEEIQLMKRVGYHPNVVSLLACCTTGSPICLVVEHMPQGDLLRYLRSKRSQVYAGSGDELLGGEGSLTQMNLLSFARQIAVGMEFLWQKGFVHRDLAARNVLVGDDGVVKIGDFGLTRYVYTDKIYVSKRGGKLPIKWMSPEAIFDQTFTAQSDIWSFGVVLWELSTLGGCPYPGIQNRDMLALLQRGHRMEQPENCPDEMYQLMLTCWHERPEDRPSFTDIRNFLEDLMEKDTPYLDLRVDRSKDYYKAVDSSEDDSVEVVEPGTSCLVAPSAAGQSATLPPSSLESAGTMSANQWPAMVPSEWSPPKGITLPRTSKESLSSQPSSHPDLTDSNSSHV</sequence>
<keyword evidence="11" id="KW-0325">Glycoprotein</keyword>
<evidence type="ECO:0000256" key="5">
    <source>
        <dbReference type="ARBA" id="ARBA00022737"/>
    </source>
</evidence>
<evidence type="ECO:0000256" key="2">
    <source>
        <dbReference type="ARBA" id="ARBA00011902"/>
    </source>
</evidence>
<dbReference type="PANTHER" id="PTHR24416">
    <property type="entry name" value="TYROSINE-PROTEIN KINASE RECEPTOR"/>
    <property type="match status" value="1"/>
</dbReference>
<keyword evidence="7" id="KW-0067">ATP-binding</keyword>
<feature type="compositionally biased region" description="Polar residues" evidence="12">
    <location>
        <begin position="753"/>
        <end position="774"/>
    </location>
</feature>
<keyword evidence="6" id="KW-0418">Kinase</keyword>
<reference evidence="17" key="1">
    <citation type="submission" date="2025-08" db="UniProtKB">
        <authorList>
            <consortium name="RefSeq"/>
        </authorList>
    </citation>
    <scope>IDENTIFICATION</scope>
    <source>
        <tissue evidence="17">Gonad</tissue>
    </source>
</reference>
<dbReference type="InterPro" id="IPR008266">
    <property type="entry name" value="Tyr_kinase_AS"/>
</dbReference>
<dbReference type="InterPro" id="IPR000719">
    <property type="entry name" value="Prot_kinase_dom"/>
</dbReference>
<evidence type="ECO:0000313" key="16">
    <source>
        <dbReference type="Proteomes" id="UP000515135"/>
    </source>
</evidence>
<keyword evidence="7" id="KW-0547">Nucleotide-binding</keyword>
<dbReference type="PRINTS" id="PR00109">
    <property type="entry name" value="TYRKINASE"/>
</dbReference>
<dbReference type="GeneID" id="109482543"/>
<keyword evidence="16" id="KW-1185">Reference proteome</keyword>
<dbReference type="GO" id="GO:0007169">
    <property type="term" value="P:cell surface receptor protein tyrosine kinase signaling pathway"/>
    <property type="evidence" value="ECO:0007669"/>
    <property type="project" value="TreeGrafter"/>
</dbReference>
<evidence type="ECO:0000259" key="14">
    <source>
        <dbReference type="PROSITE" id="PS50011"/>
    </source>
</evidence>
<dbReference type="PROSITE" id="PS50011">
    <property type="entry name" value="PROTEIN_KINASE_DOM"/>
    <property type="match status" value="1"/>
</dbReference>
<dbReference type="SUPFAM" id="SSF49265">
    <property type="entry name" value="Fibronectin type III"/>
    <property type="match status" value="1"/>
</dbReference>
<evidence type="ECO:0000256" key="13">
    <source>
        <dbReference type="SAM" id="Phobius"/>
    </source>
</evidence>
<dbReference type="RefSeq" id="XP_019640842.1">
    <property type="nucleotide sequence ID" value="XM_019785283.1"/>
</dbReference>
<keyword evidence="10" id="KW-0675">Receptor</keyword>
<dbReference type="InterPro" id="IPR003961">
    <property type="entry name" value="FN3_dom"/>
</dbReference>
<proteinExistence type="predicted"/>
<dbReference type="PROSITE" id="PS50853">
    <property type="entry name" value="FN3"/>
    <property type="match status" value="1"/>
</dbReference>
<feature type="domain" description="Fibronectin type-III" evidence="15">
    <location>
        <begin position="191"/>
        <end position="297"/>
    </location>
</feature>
<dbReference type="GO" id="GO:0005524">
    <property type="term" value="F:ATP binding"/>
    <property type="evidence" value="ECO:0007669"/>
    <property type="project" value="UniProtKB-KW"/>
</dbReference>
<evidence type="ECO:0000256" key="3">
    <source>
        <dbReference type="ARBA" id="ARBA00022679"/>
    </source>
</evidence>
<keyword evidence="3" id="KW-0808">Transferase</keyword>
<evidence type="ECO:0000256" key="11">
    <source>
        <dbReference type="ARBA" id="ARBA00023180"/>
    </source>
</evidence>
<dbReference type="Gene3D" id="1.10.510.10">
    <property type="entry name" value="Transferase(Phosphotransferase) domain 1"/>
    <property type="match status" value="1"/>
</dbReference>
<keyword evidence="8 13" id="KW-1133">Transmembrane helix</keyword>